<sequence>MYSPQVTRSTLQENKALKASQAKVSVETAKEISQDKTVRNKAEKERRLREKNQNNYKKFIDERKTVAIKHSKEKEKLQKTHDQQLHDLSKDIQNSIEMYKNAEIEYELTPKSECFV</sequence>
<reference evidence="2" key="1">
    <citation type="submission" date="2021-06" db="EMBL/GenBank/DDBJ databases">
        <authorList>
            <person name="Hodson N. C."/>
            <person name="Mongue J. A."/>
            <person name="Jaron S. K."/>
        </authorList>
    </citation>
    <scope>NUCLEOTIDE SEQUENCE</scope>
</reference>
<dbReference type="Proteomes" id="UP000708208">
    <property type="component" value="Unassembled WGS sequence"/>
</dbReference>
<dbReference type="EMBL" id="CAJVCH010525277">
    <property type="protein sequence ID" value="CAG7822090.1"/>
    <property type="molecule type" value="Genomic_DNA"/>
</dbReference>
<keyword evidence="3" id="KW-1185">Reference proteome</keyword>
<evidence type="ECO:0000256" key="1">
    <source>
        <dbReference type="SAM" id="MobiDB-lite"/>
    </source>
</evidence>
<comment type="caution">
    <text evidence="2">The sequence shown here is derived from an EMBL/GenBank/DDBJ whole genome shotgun (WGS) entry which is preliminary data.</text>
</comment>
<dbReference type="AlphaFoldDB" id="A0A8J2PTF9"/>
<proteinExistence type="predicted"/>
<dbReference type="OrthoDB" id="269822at2759"/>
<feature type="region of interest" description="Disordered" evidence="1">
    <location>
        <begin position="1"/>
        <end position="51"/>
    </location>
</feature>
<name>A0A8J2PTF9_9HEXA</name>
<accession>A0A8J2PTF9</accession>
<feature type="compositionally biased region" description="Polar residues" evidence="1">
    <location>
        <begin position="1"/>
        <end position="13"/>
    </location>
</feature>
<evidence type="ECO:0000313" key="2">
    <source>
        <dbReference type="EMBL" id="CAG7822090.1"/>
    </source>
</evidence>
<evidence type="ECO:0000313" key="3">
    <source>
        <dbReference type="Proteomes" id="UP000708208"/>
    </source>
</evidence>
<organism evidence="2 3">
    <name type="scientific">Allacma fusca</name>
    <dbReference type="NCBI Taxonomy" id="39272"/>
    <lineage>
        <taxon>Eukaryota</taxon>
        <taxon>Metazoa</taxon>
        <taxon>Ecdysozoa</taxon>
        <taxon>Arthropoda</taxon>
        <taxon>Hexapoda</taxon>
        <taxon>Collembola</taxon>
        <taxon>Symphypleona</taxon>
        <taxon>Sminthuridae</taxon>
        <taxon>Allacma</taxon>
    </lineage>
</organism>
<gene>
    <name evidence="2" type="ORF">AFUS01_LOCUS32381</name>
</gene>
<feature type="compositionally biased region" description="Basic and acidic residues" evidence="1">
    <location>
        <begin position="28"/>
        <end position="51"/>
    </location>
</feature>
<protein>
    <submittedName>
        <fullName evidence="2">Uncharacterized protein</fullName>
    </submittedName>
</protein>